<organism evidence="3 4">
    <name type="scientific">Actinoplanes sichuanensis</name>
    <dbReference type="NCBI Taxonomy" id="512349"/>
    <lineage>
        <taxon>Bacteria</taxon>
        <taxon>Bacillati</taxon>
        <taxon>Actinomycetota</taxon>
        <taxon>Actinomycetes</taxon>
        <taxon>Micromonosporales</taxon>
        <taxon>Micromonosporaceae</taxon>
        <taxon>Actinoplanes</taxon>
    </lineage>
</organism>
<gene>
    <name evidence="3" type="ORF">ACFQ5G_45600</name>
</gene>
<accession>A0ABW4APS7</accession>
<reference evidence="4" key="1">
    <citation type="journal article" date="2019" name="Int. J. Syst. Evol. Microbiol.">
        <title>The Global Catalogue of Microorganisms (GCM) 10K type strain sequencing project: providing services to taxonomists for standard genome sequencing and annotation.</title>
        <authorList>
            <consortium name="The Broad Institute Genomics Platform"/>
            <consortium name="The Broad Institute Genome Sequencing Center for Infectious Disease"/>
            <person name="Wu L."/>
            <person name="Ma J."/>
        </authorList>
    </citation>
    <scope>NUCLEOTIDE SEQUENCE [LARGE SCALE GENOMIC DNA]</scope>
    <source>
        <strain evidence="4">CCM 7526</strain>
    </source>
</reference>
<dbReference type="EMBL" id="JBHTMK010000059">
    <property type="protein sequence ID" value="MFD1372646.1"/>
    <property type="molecule type" value="Genomic_DNA"/>
</dbReference>
<evidence type="ECO:0000256" key="2">
    <source>
        <dbReference type="SAM" id="Phobius"/>
    </source>
</evidence>
<dbReference type="SUPFAM" id="SSF50969">
    <property type="entry name" value="YVTN repeat-like/Quinoprotein amine dehydrogenase"/>
    <property type="match status" value="1"/>
</dbReference>
<evidence type="ECO:0000313" key="3">
    <source>
        <dbReference type="EMBL" id="MFD1372646.1"/>
    </source>
</evidence>
<dbReference type="InterPro" id="IPR011044">
    <property type="entry name" value="Quino_amine_DH_bsu"/>
</dbReference>
<feature type="region of interest" description="Disordered" evidence="1">
    <location>
        <begin position="62"/>
        <end position="83"/>
    </location>
</feature>
<dbReference type="Proteomes" id="UP001597183">
    <property type="component" value="Unassembled WGS sequence"/>
</dbReference>
<protein>
    <submittedName>
        <fullName evidence="3">Uncharacterized protein</fullName>
    </submittedName>
</protein>
<proteinExistence type="predicted"/>
<keyword evidence="2" id="KW-1133">Transmembrane helix</keyword>
<feature type="region of interest" description="Disordered" evidence="1">
    <location>
        <begin position="156"/>
        <end position="179"/>
    </location>
</feature>
<evidence type="ECO:0000256" key="1">
    <source>
        <dbReference type="SAM" id="MobiDB-lite"/>
    </source>
</evidence>
<dbReference type="RefSeq" id="WP_317792723.1">
    <property type="nucleotide sequence ID" value="NZ_AP028461.1"/>
</dbReference>
<comment type="caution">
    <text evidence="3">The sequence shown here is derived from an EMBL/GenBank/DDBJ whole genome shotgun (WGS) entry which is preliminary data.</text>
</comment>
<keyword evidence="2" id="KW-0472">Membrane</keyword>
<evidence type="ECO:0000313" key="4">
    <source>
        <dbReference type="Proteomes" id="UP001597183"/>
    </source>
</evidence>
<keyword evidence="2" id="KW-0812">Transmembrane</keyword>
<sequence length="411" mass="43338">MTTDRLTELLEQSSADVSPPSFAATAWATARRVRRRRQVMASVAAFAAVVAVTVPLRDRGGDDIVPAPPAPSATPSVPTSGVDVMPEKPVRRALAPLPADFTIPADAPRLSGHPVERAVAVVQENDPDSADRSMRPLHVLDAAGQWVRIDVGELGRTHDESGNEADPLRGNSLSPDGRRVAVPQPDALVVIDLPAAKVHRIPVPGLNEQVMWSGNGVVFVGQGSAGVVRVDWATGVVTPEPAAMSAWNGGGSAIAPAEIAELIGADGGRAVRVWRPGEADPVRAVPVDFRLVKPSGYGVSEWEGPAVPDGVGRIAAAAWGDHAPSDGSPQNYGGVQMLTVVDTTTGLVERLLDLGSDRWKSCCRALDWIDDGQTLLAQTEREGLITWNTRTGEITQITAGPFRGTISMRLP</sequence>
<name>A0ABW4APS7_9ACTN</name>
<keyword evidence="4" id="KW-1185">Reference proteome</keyword>
<feature type="transmembrane region" description="Helical" evidence="2">
    <location>
        <begin position="39"/>
        <end position="56"/>
    </location>
</feature>